<feature type="non-terminal residue" evidence="2">
    <location>
        <position position="1"/>
    </location>
</feature>
<organism evidence="2 3">
    <name type="scientific">Eragrostis curvula</name>
    <name type="common">weeping love grass</name>
    <dbReference type="NCBI Taxonomy" id="38414"/>
    <lineage>
        <taxon>Eukaryota</taxon>
        <taxon>Viridiplantae</taxon>
        <taxon>Streptophyta</taxon>
        <taxon>Embryophyta</taxon>
        <taxon>Tracheophyta</taxon>
        <taxon>Spermatophyta</taxon>
        <taxon>Magnoliopsida</taxon>
        <taxon>Liliopsida</taxon>
        <taxon>Poales</taxon>
        <taxon>Poaceae</taxon>
        <taxon>PACMAD clade</taxon>
        <taxon>Chloridoideae</taxon>
        <taxon>Eragrostideae</taxon>
        <taxon>Eragrostidinae</taxon>
        <taxon>Eragrostis</taxon>
    </lineage>
</organism>
<feature type="chain" id="PRO_5023852217" description="Phylloplanin" evidence="1">
    <location>
        <begin position="22"/>
        <end position="166"/>
    </location>
</feature>
<dbReference type="PANTHER" id="PTHR34458">
    <property type="entry name" value="POLLEN OLE E 1 ALLERGEN AND EXTENSIN FAMILY PROTEIN-RELATED"/>
    <property type="match status" value="1"/>
</dbReference>
<proteinExistence type="predicted"/>
<accession>A0A5J9WFM9</accession>
<feature type="signal peptide" evidence="1">
    <location>
        <begin position="1"/>
        <end position="21"/>
    </location>
</feature>
<sequence length="166" mass="16091">MAPKSLVLAALLLLVATAGQAPRVAEAAATVPVNMIVSGVVPCATGSNINVAAVPVFPNAKVQLVCSGSVVASVTSDGTGAFIINLGNAVNQPTLLAALLGNQCNVVVVTPLAACNVNLGGVTGTLTAPVQVLTTAAGGLVAIIAGQVFTVVGGILPVVTGLFSIV</sequence>
<name>A0A5J9WFM9_9POAL</name>
<dbReference type="AlphaFoldDB" id="A0A5J9WFM9"/>
<keyword evidence="1" id="KW-0732">Signal</keyword>
<evidence type="ECO:0000256" key="1">
    <source>
        <dbReference type="SAM" id="SignalP"/>
    </source>
</evidence>
<keyword evidence="3" id="KW-1185">Reference proteome</keyword>
<comment type="caution">
    <text evidence="2">The sequence shown here is derived from an EMBL/GenBank/DDBJ whole genome shotgun (WGS) entry which is preliminary data.</text>
</comment>
<dbReference type="PANTHER" id="PTHR34458:SF5">
    <property type="entry name" value="POLLEN OLE E 1 ALLERGEN AND EXTENSIN FAMILY PROTEIN"/>
    <property type="match status" value="1"/>
</dbReference>
<dbReference type="Gramene" id="TVU47099">
    <property type="protein sequence ID" value="TVU47099"/>
    <property type="gene ID" value="EJB05_06680"/>
</dbReference>
<reference evidence="2 3" key="1">
    <citation type="journal article" date="2019" name="Sci. Rep.">
        <title>A high-quality genome of Eragrostis curvula grass provides insights into Poaceae evolution and supports new strategies to enhance forage quality.</title>
        <authorList>
            <person name="Carballo J."/>
            <person name="Santos B.A.C.M."/>
            <person name="Zappacosta D."/>
            <person name="Garbus I."/>
            <person name="Selva J.P."/>
            <person name="Gallo C.A."/>
            <person name="Diaz A."/>
            <person name="Albertini E."/>
            <person name="Caccamo M."/>
            <person name="Echenique V."/>
        </authorList>
    </citation>
    <scope>NUCLEOTIDE SEQUENCE [LARGE SCALE GENOMIC DNA]</scope>
    <source>
        <strain evidence="3">cv. Victoria</strain>
        <tissue evidence="2">Leaf</tissue>
    </source>
</reference>
<dbReference type="InterPro" id="IPR040404">
    <property type="entry name" value="Phylloplanin-like"/>
</dbReference>
<evidence type="ECO:0000313" key="3">
    <source>
        <dbReference type="Proteomes" id="UP000324897"/>
    </source>
</evidence>
<evidence type="ECO:0008006" key="4">
    <source>
        <dbReference type="Google" id="ProtNLM"/>
    </source>
</evidence>
<gene>
    <name evidence="2" type="ORF">EJB05_06680</name>
</gene>
<dbReference type="EMBL" id="RWGY01000004">
    <property type="protein sequence ID" value="TVU47099.1"/>
    <property type="molecule type" value="Genomic_DNA"/>
</dbReference>
<dbReference type="OrthoDB" id="905355at2759"/>
<protein>
    <recommendedName>
        <fullName evidence="4">Phylloplanin</fullName>
    </recommendedName>
</protein>
<dbReference type="Proteomes" id="UP000324897">
    <property type="component" value="Chromosome 5"/>
</dbReference>
<evidence type="ECO:0000313" key="2">
    <source>
        <dbReference type="EMBL" id="TVU47099.1"/>
    </source>
</evidence>